<evidence type="ECO:0000256" key="10">
    <source>
        <dbReference type="SAM" id="Phobius"/>
    </source>
</evidence>
<evidence type="ECO:0000256" key="7">
    <source>
        <dbReference type="ARBA" id="ARBA00023136"/>
    </source>
</evidence>
<dbReference type="SMART" id="SM00116">
    <property type="entry name" value="CBS"/>
    <property type="match status" value="2"/>
</dbReference>
<feature type="transmembrane region" description="Helical" evidence="10">
    <location>
        <begin position="131"/>
        <end position="153"/>
    </location>
</feature>
<dbReference type="Gene3D" id="3.10.580.10">
    <property type="entry name" value="CBS-domain"/>
    <property type="match status" value="1"/>
</dbReference>
<dbReference type="Pfam" id="PF00571">
    <property type="entry name" value="CBS"/>
    <property type="match status" value="2"/>
</dbReference>
<gene>
    <name evidence="13" type="ORF">IAA61_10185</name>
</gene>
<keyword evidence="3 9" id="KW-0812">Transmembrane</keyword>
<dbReference type="PANTHER" id="PTHR22777:SF17">
    <property type="entry name" value="UPF0053 PROTEIN SLL0260"/>
    <property type="match status" value="1"/>
</dbReference>
<evidence type="ECO:0000256" key="6">
    <source>
        <dbReference type="ARBA" id="ARBA00023122"/>
    </source>
</evidence>
<dbReference type="Pfam" id="PF01595">
    <property type="entry name" value="CNNM"/>
    <property type="match status" value="1"/>
</dbReference>
<feature type="domain" description="CBS" evidence="11">
    <location>
        <begin position="275"/>
        <end position="332"/>
    </location>
</feature>
<dbReference type="InterPro" id="IPR016169">
    <property type="entry name" value="FAD-bd_PCMH_sub2"/>
</dbReference>
<dbReference type="GO" id="GO:0050660">
    <property type="term" value="F:flavin adenine dinucleotide binding"/>
    <property type="evidence" value="ECO:0007669"/>
    <property type="project" value="InterPro"/>
</dbReference>
<dbReference type="InterPro" id="IPR036318">
    <property type="entry name" value="FAD-bd_PCMH-like_sf"/>
</dbReference>
<feature type="domain" description="CBS" evidence="11">
    <location>
        <begin position="215"/>
        <end position="274"/>
    </location>
</feature>
<comment type="caution">
    <text evidence="13">The sequence shown here is derived from an EMBL/GenBank/DDBJ whole genome shotgun (WGS) entry which is preliminary data.</text>
</comment>
<dbReference type="InterPro" id="IPR000644">
    <property type="entry name" value="CBS_dom"/>
</dbReference>
<dbReference type="InterPro" id="IPR005170">
    <property type="entry name" value="Transptr-assoc_dom"/>
</dbReference>
<dbReference type="Gene3D" id="3.30.465.10">
    <property type="match status" value="1"/>
</dbReference>
<evidence type="ECO:0000256" key="4">
    <source>
        <dbReference type="ARBA" id="ARBA00022737"/>
    </source>
</evidence>
<dbReference type="PROSITE" id="PS51846">
    <property type="entry name" value="CNNM"/>
    <property type="match status" value="1"/>
</dbReference>
<reference evidence="13" key="1">
    <citation type="submission" date="2020-10" db="EMBL/GenBank/DDBJ databases">
        <authorList>
            <person name="Gilroy R."/>
        </authorList>
    </citation>
    <scope>NUCLEOTIDE SEQUENCE</scope>
    <source>
        <strain evidence="13">USAMLcec3-3695</strain>
    </source>
</reference>
<evidence type="ECO:0000259" key="11">
    <source>
        <dbReference type="PROSITE" id="PS51371"/>
    </source>
</evidence>
<dbReference type="InterPro" id="IPR002550">
    <property type="entry name" value="CNNM"/>
</dbReference>
<evidence type="ECO:0000313" key="14">
    <source>
        <dbReference type="Proteomes" id="UP000824109"/>
    </source>
</evidence>
<dbReference type="InterPro" id="IPR046342">
    <property type="entry name" value="CBS_dom_sf"/>
</dbReference>
<keyword evidence="6 8" id="KW-0129">CBS domain</keyword>
<dbReference type="SUPFAM" id="SSF54631">
    <property type="entry name" value="CBS-domain pair"/>
    <property type="match status" value="1"/>
</dbReference>
<evidence type="ECO:0000256" key="9">
    <source>
        <dbReference type="PROSITE-ProRule" id="PRU01193"/>
    </source>
</evidence>
<dbReference type="GO" id="GO:0005886">
    <property type="term" value="C:plasma membrane"/>
    <property type="evidence" value="ECO:0007669"/>
    <property type="project" value="TreeGrafter"/>
</dbReference>
<evidence type="ECO:0000256" key="8">
    <source>
        <dbReference type="PROSITE-ProRule" id="PRU00703"/>
    </source>
</evidence>
<protein>
    <submittedName>
        <fullName evidence="13">HlyC/CorC family transporter</fullName>
    </submittedName>
</protein>
<accession>A0A9D1MDA5</accession>
<dbReference type="EMBL" id="DVNB01000102">
    <property type="protein sequence ID" value="HIU58157.1"/>
    <property type="molecule type" value="Genomic_DNA"/>
</dbReference>
<keyword evidence="7 9" id="KW-0472">Membrane</keyword>
<organism evidence="13 14">
    <name type="scientific">Candidatus Ornithomonoglobus merdipullorum</name>
    <dbReference type="NCBI Taxonomy" id="2840895"/>
    <lineage>
        <taxon>Bacteria</taxon>
        <taxon>Bacillati</taxon>
        <taxon>Bacillota</taxon>
        <taxon>Clostridia</taxon>
        <taxon>Candidatus Ornithomonoglobus</taxon>
    </lineage>
</organism>
<dbReference type="InterPro" id="IPR044751">
    <property type="entry name" value="Ion_transp-like_CBS"/>
</dbReference>
<keyword evidence="5 9" id="KW-1133">Transmembrane helix</keyword>
<dbReference type="Pfam" id="PF03471">
    <property type="entry name" value="CorC_HlyC"/>
    <property type="match status" value="1"/>
</dbReference>
<dbReference type="PANTHER" id="PTHR22777">
    <property type="entry name" value="HEMOLYSIN-RELATED"/>
    <property type="match status" value="1"/>
</dbReference>
<feature type="transmembrane region" description="Helical" evidence="10">
    <location>
        <begin position="15"/>
        <end position="37"/>
    </location>
</feature>
<dbReference type="PROSITE" id="PS51371">
    <property type="entry name" value="CBS"/>
    <property type="match status" value="2"/>
</dbReference>
<dbReference type="SMART" id="SM01091">
    <property type="entry name" value="CorC_HlyC"/>
    <property type="match status" value="1"/>
</dbReference>
<evidence type="ECO:0000313" key="13">
    <source>
        <dbReference type="EMBL" id="HIU58157.1"/>
    </source>
</evidence>
<sequence>MDGDGLSQLGDNIPIIIFMAVCVLLSAYFSATETAFFSMNKIRMKALVNEGNKRAEKALDIAEDLDSLLSTVLIGNNLVNMACSSMATVLFIRLLGQDIGPTIATIVITAVVLLFGEITPKSVSKNAPESFAMFSAKFISVLIVIFAPINWLVSKWQNFVYKNFGKSEDDKGVTEEEIITMVEEAHSEGEIDSNESELIRNAIEFYDIEVEDIYTSRVDLVAIEEDDPRDEISAQFEKGFSRLPVYRDTIDNIVGVLNQKDFEKYKSTDKPITEMMSSPIFVVPSLKISELLKLLQSRKSHMAIILDEFGGTVGIVTLEDIIEELVGEIWDEHDIVVEPFVQVGEEKYKVNCGADLDDMFKLFGIDEEPEDVTTVGGWVVEQFGRIPRVGEAFDYGVLHIYVSKRAPRRLTEVIITKRPEAEQTKVTEEE</sequence>
<dbReference type="Proteomes" id="UP000824109">
    <property type="component" value="Unassembled WGS sequence"/>
</dbReference>
<dbReference type="FunFam" id="3.10.580.10:FF:000002">
    <property type="entry name" value="Magnesium/cobalt efflux protein CorC"/>
    <property type="match status" value="1"/>
</dbReference>
<reference evidence="13" key="2">
    <citation type="journal article" date="2021" name="PeerJ">
        <title>Extensive microbial diversity within the chicken gut microbiome revealed by metagenomics and culture.</title>
        <authorList>
            <person name="Gilroy R."/>
            <person name="Ravi A."/>
            <person name="Getino M."/>
            <person name="Pursley I."/>
            <person name="Horton D.L."/>
            <person name="Alikhan N.F."/>
            <person name="Baker D."/>
            <person name="Gharbi K."/>
            <person name="Hall N."/>
            <person name="Watson M."/>
            <person name="Adriaenssens E.M."/>
            <person name="Foster-Nyarko E."/>
            <person name="Jarju S."/>
            <person name="Secka A."/>
            <person name="Antonio M."/>
            <person name="Oren A."/>
            <person name="Chaudhuri R.R."/>
            <person name="La Ragione R."/>
            <person name="Hildebrand F."/>
            <person name="Pallen M.J."/>
        </authorList>
    </citation>
    <scope>NUCLEOTIDE SEQUENCE</scope>
    <source>
        <strain evidence="13">USAMLcec3-3695</strain>
    </source>
</reference>
<evidence type="ECO:0000256" key="3">
    <source>
        <dbReference type="ARBA" id="ARBA00022692"/>
    </source>
</evidence>
<dbReference type="CDD" id="cd04590">
    <property type="entry name" value="CBS_pair_CorC_HlyC_assoc"/>
    <property type="match status" value="1"/>
</dbReference>
<comment type="subcellular location">
    <subcellularLocation>
        <location evidence="1">Membrane</location>
        <topology evidence="1">Multi-pass membrane protein</topology>
    </subcellularLocation>
</comment>
<feature type="domain" description="CNNM transmembrane" evidence="12">
    <location>
        <begin position="8"/>
        <end position="195"/>
    </location>
</feature>
<comment type="similarity">
    <text evidence="2">Belongs to the UPF0053 family.</text>
</comment>
<keyword evidence="4" id="KW-0677">Repeat</keyword>
<dbReference type="AlphaFoldDB" id="A0A9D1MDA5"/>
<evidence type="ECO:0000256" key="2">
    <source>
        <dbReference type="ARBA" id="ARBA00006337"/>
    </source>
</evidence>
<name>A0A9D1MDA5_9FIRM</name>
<evidence type="ECO:0000259" key="12">
    <source>
        <dbReference type="PROSITE" id="PS51846"/>
    </source>
</evidence>
<evidence type="ECO:0000256" key="5">
    <source>
        <dbReference type="ARBA" id="ARBA00022989"/>
    </source>
</evidence>
<feature type="transmembrane region" description="Helical" evidence="10">
    <location>
        <begin position="102"/>
        <end position="119"/>
    </location>
</feature>
<dbReference type="SUPFAM" id="SSF56176">
    <property type="entry name" value="FAD-binding/transporter-associated domain-like"/>
    <property type="match status" value="1"/>
</dbReference>
<proteinExistence type="inferred from homology"/>
<evidence type="ECO:0000256" key="1">
    <source>
        <dbReference type="ARBA" id="ARBA00004141"/>
    </source>
</evidence>